<dbReference type="EMBL" id="CAUOFW020001948">
    <property type="protein sequence ID" value="CAK9149873.1"/>
    <property type="molecule type" value="Genomic_DNA"/>
</dbReference>
<feature type="region of interest" description="Disordered" evidence="2">
    <location>
        <begin position="1"/>
        <end position="22"/>
    </location>
</feature>
<protein>
    <submittedName>
        <fullName evidence="3">Uncharacterized protein</fullName>
    </submittedName>
</protein>
<keyword evidence="1" id="KW-0175">Coiled coil</keyword>
<evidence type="ECO:0000313" key="4">
    <source>
        <dbReference type="Proteomes" id="UP001642360"/>
    </source>
</evidence>
<gene>
    <name evidence="3" type="ORF">ILEXP_LOCUS17962</name>
</gene>
<name>A0ABC8RYX0_9AQUA</name>
<feature type="coiled-coil region" evidence="1">
    <location>
        <begin position="24"/>
        <end position="59"/>
    </location>
</feature>
<keyword evidence="4" id="KW-1185">Reference proteome</keyword>
<reference evidence="3 4" key="1">
    <citation type="submission" date="2024-02" db="EMBL/GenBank/DDBJ databases">
        <authorList>
            <person name="Vignale AGUSTIN F."/>
            <person name="Sosa J E."/>
            <person name="Modenutti C."/>
        </authorList>
    </citation>
    <scope>NUCLEOTIDE SEQUENCE [LARGE SCALE GENOMIC DNA]</scope>
</reference>
<comment type="caution">
    <text evidence="3">The sequence shown here is derived from an EMBL/GenBank/DDBJ whole genome shotgun (WGS) entry which is preliminary data.</text>
</comment>
<accession>A0ABC8RYX0</accession>
<feature type="non-terminal residue" evidence="3">
    <location>
        <position position="1"/>
    </location>
</feature>
<dbReference type="AlphaFoldDB" id="A0ABC8RYX0"/>
<proteinExistence type="predicted"/>
<evidence type="ECO:0000313" key="3">
    <source>
        <dbReference type="EMBL" id="CAK9149873.1"/>
    </source>
</evidence>
<evidence type="ECO:0000256" key="1">
    <source>
        <dbReference type="SAM" id="Coils"/>
    </source>
</evidence>
<dbReference type="Proteomes" id="UP001642360">
    <property type="component" value="Unassembled WGS sequence"/>
</dbReference>
<feature type="compositionally biased region" description="Basic and acidic residues" evidence="2">
    <location>
        <begin position="1"/>
        <end position="16"/>
    </location>
</feature>
<evidence type="ECO:0000256" key="2">
    <source>
        <dbReference type="SAM" id="MobiDB-lite"/>
    </source>
</evidence>
<organism evidence="3 4">
    <name type="scientific">Ilex paraguariensis</name>
    <name type="common">yerba mate</name>
    <dbReference type="NCBI Taxonomy" id="185542"/>
    <lineage>
        <taxon>Eukaryota</taxon>
        <taxon>Viridiplantae</taxon>
        <taxon>Streptophyta</taxon>
        <taxon>Embryophyta</taxon>
        <taxon>Tracheophyta</taxon>
        <taxon>Spermatophyta</taxon>
        <taxon>Magnoliopsida</taxon>
        <taxon>eudicotyledons</taxon>
        <taxon>Gunneridae</taxon>
        <taxon>Pentapetalae</taxon>
        <taxon>asterids</taxon>
        <taxon>campanulids</taxon>
        <taxon>Aquifoliales</taxon>
        <taxon>Aquifoliaceae</taxon>
        <taxon>Ilex</taxon>
    </lineage>
</organism>
<sequence>ENKSYHGDRRHDKVPSSDDDIESIENIQQAYDQLVEEFLKQKNRQCAEHKARKNEDEKQELHLNLVKCKVHNCGLEEDIKSMKDKLSFLDSECYGIVECKKSLIKHDKDLHESQELYKRLS</sequence>